<sequence>MSIRKEERQKEEKRLRHVLMEMNKTMAGLERDLSVQGEELRTWRGEFWEDVTVNLSDDKEALETVASITQQARVMSELERRQERDRRRYQTLARMIKSPYFGRVDFMEEGETEEEQIYIGIASFVEETSQTHLVYDWRAPISSMFYDGMPGEVEYETPMGTVKGHMGLKRQYLIKNGKLVSVFDTGTVIGDDILKEVLGHRSDTQMKNIVATIQKEQNRIIRDDRTKVVLVQGAAGSGKTSVALQRIAYLLYKHRSWLSHSQVLLFSPNPIFMSYVSNVLPELGEENIKQTTFQEYVEHRLGKAVHIEDAFDQLEYVLTRESGSSLSARLHGIGFKSSADFFRLMQDYKHWLEQEGMIFRDLRLNDQVMIASEQIKERFYAYEPNVKLANRIQMVRKWLLDELDQLAEQHIWEDWVGEEVEFLEKEDYYQAYKPSLRGKPDVDEHAKAELVLRKKVVRRKFQPVINQVKQLKFVDVNGIYQQLFDEPLVTRLSTKVNIPDAWGEICAYTRQFLQKRIVPYEDVTPLLYLQEMIQGVRRYMDIRYVLIDEAQDYSPFQLKVMQAMFPMAKMTILGDWNQAIMPHQTRQAELEQITSLFQEGEIQQYEMTRSYRSTSQIVEFTRELLTDAKPITPFHREGPLPVVRKLATQAELVQRLQEDLATIQAEGYESLAVIGKSQQECQMVYEQLKDHVPVTLLTKNDRNLASGVVILPVYLAKGIEFDAVVIYNFSRENYGDDTERKRLYTACTRAMHRLFLYALGEPSPLLSQVDQRKYVWM</sequence>
<evidence type="ECO:0000313" key="7">
    <source>
        <dbReference type="EMBL" id="MFC7442593.1"/>
    </source>
</evidence>
<dbReference type="RefSeq" id="WP_379866584.1">
    <property type="nucleotide sequence ID" value="NZ_JBHTBW010000057.1"/>
</dbReference>
<gene>
    <name evidence="7" type="primary">helD</name>
    <name evidence="7" type="ORF">ACFQNG_16075</name>
</gene>
<dbReference type="PANTHER" id="PTHR11070">
    <property type="entry name" value="UVRD / RECB / PCRA DNA HELICASE FAMILY MEMBER"/>
    <property type="match status" value="1"/>
</dbReference>
<keyword evidence="3 5" id="KW-0347">Helicase</keyword>
<keyword evidence="8" id="KW-1185">Reference proteome</keyword>
<evidence type="ECO:0000256" key="3">
    <source>
        <dbReference type="ARBA" id="ARBA00022806"/>
    </source>
</evidence>
<name>A0ABW2RNI9_9BACL</name>
<dbReference type="Gene3D" id="3.40.50.300">
    <property type="entry name" value="P-loop containing nucleotide triphosphate hydrolases"/>
    <property type="match status" value="3"/>
</dbReference>
<accession>A0ABW2RNI9</accession>
<dbReference type="NCBIfam" id="NF041464">
    <property type="entry name" value="HelD_BACSU"/>
    <property type="match status" value="1"/>
</dbReference>
<dbReference type="SUPFAM" id="SSF52540">
    <property type="entry name" value="P-loop containing nucleoside triphosphate hydrolases"/>
    <property type="match status" value="1"/>
</dbReference>
<comment type="caution">
    <text evidence="7">The sequence shown here is derived from an EMBL/GenBank/DDBJ whole genome shotgun (WGS) entry which is preliminary data.</text>
</comment>
<dbReference type="PROSITE" id="PS51198">
    <property type="entry name" value="UVRD_HELICASE_ATP_BIND"/>
    <property type="match status" value="1"/>
</dbReference>
<dbReference type="InterPro" id="IPR048228">
    <property type="entry name" value="HelD_bacillota"/>
</dbReference>
<keyword evidence="1 5" id="KW-0547">Nucleotide-binding</keyword>
<dbReference type="Pfam" id="PF00580">
    <property type="entry name" value="UvrD-helicase"/>
    <property type="match status" value="1"/>
</dbReference>
<feature type="binding site" evidence="5">
    <location>
        <begin position="233"/>
        <end position="240"/>
    </location>
    <ligand>
        <name>ATP</name>
        <dbReference type="ChEBI" id="CHEBI:30616"/>
    </ligand>
</feature>
<keyword evidence="4 5" id="KW-0067">ATP-binding</keyword>
<proteinExistence type="predicted"/>
<dbReference type="Pfam" id="PF13538">
    <property type="entry name" value="UvrD_C_2"/>
    <property type="match status" value="1"/>
</dbReference>
<dbReference type="Proteomes" id="UP001596500">
    <property type="component" value="Unassembled WGS sequence"/>
</dbReference>
<dbReference type="InterPro" id="IPR014016">
    <property type="entry name" value="UvrD-like_ATP-bd"/>
</dbReference>
<reference evidence="8" key="1">
    <citation type="journal article" date="2019" name="Int. J. Syst. Evol. Microbiol.">
        <title>The Global Catalogue of Microorganisms (GCM) 10K type strain sequencing project: providing services to taxonomists for standard genome sequencing and annotation.</title>
        <authorList>
            <consortium name="The Broad Institute Genomics Platform"/>
            <consortium name="The Broad Institute Genome Sequencing Center for Infectious Disease"/>
            <person name="Wu L."/>
            <person name="Ma J."/>
        </authorList>
    </citation>
    <scope>NUCLEOTIDE SEQUENCE [LARGE SCALE GENOMIC DNA]</scope>
    <source>
        <strain evidence="8">CGMCC 1.12942</strain>
    </source>
</reference>
<dbReference type="InterPro" id="IPR000212">
    <property type="entry name" value="DNA_helicase_UvrD/REP"/>
</dbReference>
<evidence type="ECO:0000256" key="4">
    <source>
        <dbReference type="ARBA" id="ARBA00022840"/>
    </source>
</evidence>
<evidence type="ECO:0000256" key="5">
    <source>
        <dbReference type="PROSITE-ProRule" id="PRU00560"/>
    </source>
</evidence>
<dbReference type="EMBL" id="JBHTBW010000057">
    <property type="protein sequence ID" value="MFC7442593.1"/>
    <property type="molecule type" value="Genomic_DNA"/>
</dbReference>
<evidence type="ECO:0000256" key="1">
    <source>
        <dbReference type="ARBA" id="ARBA00022741"/>
    </source>
</evidence>
<dbReference type="InterPro" id="IPR027417">
    <property type="entry name" value="P-loop_NTPase"/>
</dbReference>
<keyword evidence="2 5" id="KW-0378">Hydrolase</keyword>
<organism evidence="7 8">
    <name type="scientific">Laceyella putida</name>
    <dbReference type="NCBI Taxonomy" id="110101"/>
    <lineage>
        <taxon>Bacteria</taxon>
        <taxon>Bacillati</taxon>
        <taxon>Bacillota</taxon>
        <taxon>Bacilli</taxon>
        <taxon>Bacillales</taxon>
        <taxon>Thermoactinomycetaceae</taxon>
        <taxon>Laceyella</taxon>
    </lineage>
</organism>
<protein>
    <submittedName>
        <fullName evidence="7">RNA polymerase recycling motor HelD</fullName>
    </submittedName>
</protein>
<evidence type="ECO:0000256" key="2">
    <source>
        <dbReference type="ARBA" id="ARBA00022801"/>
    </source>
</evidence>
<evidence type="ECO:0000313" key="8">
    <source>
        <dbReference type="Proteomes" id="UP001596500"/>
    </source>
</evidence>
<evidence type="ECO:0000259" key="6">
    <source>
        <dbReference type="PROSITE" id="PS51198"/>
    </source>
</evidence>
<dbReference type="PANTHER" id="PTHR11070:SF17">
    <property type="entry name" value="DNA HELICASE IV"/>
    <property type="match status" value="1"/>
</dbReference>
<dbReference type="InterPro" id="IPR027785">
    <property type="entry name" value="UvrD-like_helicase_C"/>
</dbReference>
<feature type="domain" description="UvrD-like helicase ATP-binding" evidence="6">
    <location>
        <begin position="212"/>
        <end position="614"/>
    </location>
</feature>